<dbReference type="InterPro" id="IPR037151">
    <property type="entry name" value="AlkB-like_sf"/>
</dbReference>
<dbReference type="KEGG" id="ngr:NAEGRDRAFT_63689"/>
<dbReference type="STRING" id="5762.D2V4D7"/>
<evidence type="ECO:0000256" key="1">
    <source>
        <dbReference type="SAM" id="MobiDB-lite"/>
    </source>
</evidence>
<dbReference type="VEuPathDB" id="AmoebaDB:NAEGRDRAFT_63689"/>
<feature type="region of interest" description="Disordered" evidence="1">
    <location>
        <begin position="220"/>
        <end position="239"/>
    </location>
</feature>
<feature type="compositionally biased region" description="Polar residues" evidence="1">
    <location>
        <begin position="224"/>
        <end position="237"/>
    </location>
</feature>
<protein>
    <submittedName>
        <fullName evidence="3">Predicted protein</fullName>
    </submittedName>
</protein>
<accession>D2V4D7</accession>
<dbReference type="AlphaFoldDB" id="D2V4D7"/>
<dbReference type="SUPFAM" id="SSF51197">
    <property type="entry name" value="Clavaminate synthase-like"/>
    <property type="match status" value="1"/>
</dbReference>
<proteinExistence type="predicted"/>
<dbReference type="InterPro" id="IPR027450">
    <property type="entry name" value="AlkB-like"/>
</dbReference>
<feature type="domain" description="Fe2OG dioxygenase" evidence="2">
    <location>
        <begin position="177"/>
        <end position="287"/>
    </location>
</feature>
<dbReference type="eggNOG" id="ENOG502QW9E">
    <property type="taxonomic scope" value="Eukaryota"/>
</dbReference>
<dbReference type="InParanoid" id="D2V4D7"/>
<dbReference type="OrthoDB" id="445341at2759"/>
<dbReference type="GeneID" id="8849829"/>
<dbReference type="Proteomes" id="UP000006671">
    <property type="component" value="Unassembled WGS sequence"/>
</dbReference>
<organism evidence="4">
    <name type="scientific">Naegleria gruberi</name>
    <name type="common">Amoeba</name>
    <dbReference type="NCBI Taxonomy" id="5762"/>
    <lineage>
        <taxon>Eukaryota</taxon>
        <taxon>Discoba</taxon>
        <taxon>Heterolobosea</taxon>
        <taxon>Tetramitia</taxon>
        <taxon>Eutetramitia</taxon>
        <taxon>Vahlkampfiidae</taxon>
        <taxon>Naegleria</taxon>
    </lineage>
</organism>
<evidence type="ECO:0000259" key="2">
    <source>
        <dbReference type="PROSITE" id="PS51471"/>
    </source>
</evidence>
<dbReference type="RefSeq" id="XP_002681241.1">
    <property type="nucleotide sequence ID" value="XM_002681195.1"/>
</dbReference>
<dbReference type="PANTHER" id="PTHR31212:SF4">
    <property type="entry name" value="ALPHA-KETOGLUTARATE-DEPENDENT DIOXYGENASE ALKB HOMOLOG 3"/>
    <property type="match status" value="1"/>
</dbReference>
<reference evidence="3 4" key="1">
    <citation type="journal article" date="2010" name="Cell">
        <title>The genome of Naegleria gruberi illuminates early eukaryotic versatility.</title>
        <authorList>
            <person name="Fritz-Laylin L.K."/>
            <person name="Prochnik S.E."/>
            <person name="Ginger M.L."/>
            <person name="Dacks J.B."/>
            <person name="Carpenter M.L."/>
            <person name="Field M.C."/>
            <person name="Kuo A."/>
            <person name="Paredez A."/>
            <person name="Chapman J."/>
            <person name="Pham J."/>
            <person name="Shu S."/>
            <person name="Neupane R."/>
            <person name="Cipriano M."/>
            <person name="Mancuso J."/>
            <person name="Tu H."/>
            <person name="Salamov A."/>
            <person name="Lindquist E."/>
            <person name="Shapiro H."/>
            <person name="Lucas S."/>
            <person name="Grigoriev I.V."/>
            <person name="Cande W.Z."/>
            <person name="Fulton C."/>
            <person name="Rokhsar D.S."/>
            <person name="Dawson S.C."/>
        </authorList>
    </citation>
    <scope>NUCLEOTIDE SEQUENCE [LARGE SCALE GENOMIC DNA]</scope>
    <source>
        <strain evidence="3 4">NEG-M</strain>
    </source>
</reference>
<dbReference type="Gene3D" id="2.60.120.590">
    <property type="entry name" value="Alpha-ketoglutarate-dependent dioxygenase AlkB-like"/>
    <property type="match status" value="1"/>
</dbReference>
<dbReference type="GO" id="GO:0051213">
    <property type="term" value="F:dioxygenase activity"/>
    <property type="evidence" value="ECO:0007669"/>
    <property type="project" value="InterPro"/>
</dbReference>
<dbReference type="InterPro" id="IPR005123">
    <property type="entry name" value="Oxoglu/Fe-dep_dioxygenase_dom"/>
</dbReference>
<evidence type="ECO:0000313" key="3">
    <source>
        <dbReference type="EMBL" id="EFC48497.1"/>
    </source>
</evidence>
<dbReference type="EMBL" id="GG738851">
    <property type="protein sequence ID" value="EFC48497.1"/>
    <property type="molecule type" value="Genomic_DNA"/>
</dbReference>
<dbReference type="PROSITE" id="PS51471">
    <property type="entry name" value="FE2OG_OXY"/>
    <property type="match status" value="1"/>
</dbReference>
<evidence type="ECO:0000313" key="4">
    <source>
        <dbReference type="Proteomes" id="UP000006671"/>
    </source>
</evidence>
<name>D2V4D7_NAEGR</name>
<dbReference type="PANTHER" id="PTHR31212">
    <property type="entry name" value="ALPHA-KETOGLUTARATE-DEPENDENT DIOXYGENASE ALKB HOMOLOG 3"/>
    <property type="match status" value="1"/>
</dbReference>
<dbReference type="GO" id="GO:0006307">
    <property type="term" value="P:DNA alkylation repair"/>
    <property type="evidence" value="ECO:0007669"/>
    <property type="project" value="InterPro"/>
</dbReference>
<gene>
    <name evidence="3" type="ORF">NAEGRDRAFT_63689</name>
</gene>
<dbReference type="InterPro" id="IPR032854">
    <property type="entry name" value="ALKBH3"/>
</dbReference>
<dbReference type="OMA" id="AMENWNT"/>
<keyword evidence="4" id="KW-1185">Reference proteome</keyword>
<dbReference type="Pfam" id="PF13532">
    <property type="entry name" value="2OG-FeII_Oxy_2"/>
    <property type="match status" value="1"/>
</dbReference>
<sequence>MKRKSITDFFNASPKKIKQESRELLTSSAENPILINDEEEIILNENNEQKFELKKKNLHHHRNQEFTFILNEKDTGVQVRYMERFLSQRESKELFDCLMEKCEWTSPKYNMYGKDVVSKRKVAFFGKPITRNETDSVVDTNDGSVSRVYNDMVKLQRDWPEPLLNLKKRLEELIGEKYEAALINRYDDGDDLIGWHADREASGFSIASVSLGASRDFQLRPMPKQNTNSSNTTQSPIQKKGEIITKSLENGCLLIMNGATQKHYQHCVPKRKGVLSARLNITFRDINVYGQN</sequence>